<evidence type="ECO:0008006" key="3">
    <source>
        <dbReference type="Google" id="ProtNLM"/>
    </source>
</evidence>
<protein>
    <recommendedName>
        <fullName evidence="3">Reverse transcriptase domain-containing protein</fullName>
    </recommendedName>
</protein>
<reference evidence="1 2" key="2">
    <citation type="journal article" date="2011" name="Mol. Biol. Evol.">
        <title>Unity in variety--the pan-genome of the Chlamydiae.</title>
        <authorList>
            <person name="Collingro A."/>
            <person name="Tischler P."/>
            <person name="Weinmaier T."/>
            <person name="Penz T."/>
            <person name="Heinz E."/>
            <person name="Brunham R.C."/>
            <person name="Read T.D."/>
            <person name="Bavoil P.M."/>
            <person name="Sachse K."/>
            <person name="Kahane S."/>
            <person name="Friedman M.G."/>
            <person name="Rattei T."/>
            <person name="Myers G.S."/>
            <person name="Horn M."/>
        </authorList>
    </citation>
    <scope>NUCLEOTIDE SEQUENCE [LARGE SCALE GENOMIC DNA]</scope>
    <source>
        <strain evidence="2">UV7</strain>
    </source>
</reference>
<evidence type="ECO:0000313" key="1">
    <source>
        <dbReference type="EMBL" id="CCB86354.1"/>
    </source>
</evidence>
<reference key="1">
    <citation type="journal article" date="2011" name="Mol. Biol. Evol.">
        <title>Unity in variety -- the pan-genome of the Chlamydiae.</title>
        <authorList>
            <person name="Collingro A."/>
            <person name="Tischler P."/>
            <person name="Weinmaier T."/>
            <person name="Penz T."/>
            <person name="Heinz E."/>
            <person name="Brunham R.C."/>
            <person name="Read T.D."/>
            <person name="Bavoil P.M."/>
            <person name="Sachse K."/>
            <person name="Kahane S."/>
            <person name="Friedman M.G."/>
            <person name="Rattei T."/>
            <person name="Myers G.S.A."/>
            <person name="Horn M."/>
        </authorList>
    </citation>
    <scope>NUCLEOTIDE SEQUENCE</scope>
    <source>
        <strain>UV7</strain>
    </source>
</reference>
<proteinExistence type="predicted"/>
<dbReference type="EMBL" id="FR872580">
    <property type="protein sequence ID" value="CCB86354.1"/>
    <property type="molecule type" value="Genomic_DNA"/>
</dbReference>
<dbReference type="eggNOG" id="COG3344">
    <property type="taxonomic scope" value="Bacteria"/>
</dbReference>
<gene>
    <name evidence="1" type="ordered locus">PUV_14040</name>
</gene>
<sequence length="57" mass="6917">MLHRMIRKVSVNGKQPCYALKMDIKRFFDTINHQILKTLLRKNIADEKALKNYRYNH</sequence>
<dbReference type="STRING" id="765952.PUV_14040"/>
<dbReference type="AlphaFoldDB" id="F8KWT2"/>
<name>F8KWT2_PARAV</name>
<dbReference type="Proteomes" id="UP000000495">
    <property type="component" value="Chromosome"/>
</dbReference>
<organism evidence="1 2">
    <name type="scientific">Parachlamydia acanthamoebae (strain UV7)</name>
    <dbReference type="NCBI Taxonomy" id="765952"/>
    <lineage>
        <taxon>Bacteria</taxon>
        <taxon>Pseudomonadati</taxon>
        <taxon>Chlamydiota</taxon>
        <taxon>Chlamydiia</taxon>
        <taxon>Parachlamydiales</taxon>
        <taxon>Parachlamydiaceae</taxon>
        <taxon>Parachlamydia</taxon>
    </lineage>
</organism>
<dbReference type="KEGG" id="puv:PUV_14040"/>
<evidence type="ECO:0000313" key="2">
    <source>
        <dbReference type="Proteomes" id="UP000000495"/>
    </source>
</evidence>
<dbReference type="HOGENOM" id="CLU_2992523_0_0_0"/>
<keyword evidence="2" id="KW-1185">Reference proteome</keyword>
<accession>F8KWT2</accession>